<dbReference type="GeneID" id="19417319"/>
<dbReference type="EMBL" id="JH711798">
    <property type="protein sequence ID" value="EIW51687.1"/>
    <property type="molecule type" value="Genomic_DNA"/>
</dbReference>
<dbReference type="OrthoDB" id="10484629at2759"/>
<gene>
    <name evidence="1" type="ORF">TRAVEDRAFT_54114</name>
</gene>
<proteinExistence type="predicted"/>
<dbReference type="KEGG" id="tvs:TRAVEDRAFT_54114"/>
<reference evidence="2" key="1">
    <citation type="journal article" date="2012" name="Science">
        <title>The Paleozoic origin of enzymatic lignin decomposition reconstructed from 31 fungal genomes.</title>
        <authorList>
            <person name="Floudas D."/>
            <person name="Binder M."/>
            <person name="Riley R."/>
            <person name="Barry K."/>
            <person name="Blanchette R.A."/>
            <person name="Henrissat B."/>
            <person name="Martinez A.T."/>
            <person name="Otillar R."/>
            <person name="Spatafora J.W."/>
            <person name="Yadav J.S."/>
            <person name="Aerts A."/>
            <person name="Benoit I."/>
            <person name="Boyd A."/>
            <person name="Carlson A."/>
            <person name="Copeland A."/>
            <person name="Coutinho P.M."/>
            <person name="de Vries R.P."/>
            <person name="Ferreira P."/>
            <person name="Findley K."/>
            <person name="Foster B."/>
            <person name="Gaskell J."/>
            <person name="Glotzer D."/>
            <person name="Gorecki P."/>
            <person name="Heitman J."/>
            <person name="Hesse C."/>
            <person name="Hori C."/>
            <person name="Igarashi K."/>
            <person name="Jurgens J.A."/>
            <person name="Kallen N."/>
            <person name="Kersten P."/>
            <person name="Kohler A."/>
            <person name="Kuees U."/>
            <person name="Kumar T.K.A."/>
            <person name="Kuo A."/>
            <person name="LaButti K."/>
            <person name="Larrondo L.F."/>
            <person name="Lindquist E."/>
            <person name="Ling A."/>
            <person name="Lombard V."/>
            <person name="Lucas S."/>
            <person name="Lundell T."/>
            <person name="Martin R."/>
            <person name="McLaughlin D.J."/>
            <person name="Morgenstern I."/>
            <person name="Morin E."/>
            <person name="Murat C."/>
            <person name="Nagy L.G."/>
            <person name="Nolan M."/>
            <person name="Ohm R.A."/>
            <person name="Patyshakuliyeva A."/>
            <person name="Rokas A."/>
            <person name="Ruiz-Duenas F.J."/>
            <person name="Sabat G."/>
            <person name="Salamov A."/>
            <person name="Samejima M."/>
            <person name="Schmutz J."/>
            <person name="Slot J.C."/>
            <person name="St John F."/>
            <person name="Stenlid J."/>
            <person name="Sun H."/>
            <person name="Sun S."/>
            <person name="Syed K."/>
            <person name="Tsang A."/>
            <person name="Wiebenga A."/>
            <person name="Young D."/>
            <person name="Pisabarro A."/>
            <person name="Eastwood D.C."/>
            <person name="Martin F."/>
            <person name="Cullen D."/>
            <person name="Grigoriev I.V."/>
            <person name="Hibbett D.S."/>
        </authorList>
    </citation>
    <scope>NUCLEOTIDE SEQUENCE [LARGE SCALE GENOMIC DNA]</scope>
    <source>
        <strain evidence="2">FP-101664</strain>
    </source>
</reference>
<name>R7S7S0_TRAVS</name>
<dbReference type="RefSeq" id="XP_008045252.1">
    <property type="nucleotide sequence ID" value="XM_008047061.1"/>
</dbReference>
<organism evidence="1 2">
    <name type="scientific">Trametes versicolor (strain FP-101664)</name>
    <name type="common">White-rot fungus</name>
    <name type="synonym">Coriolus versicolor</name>
    <dbReference type="NCBI Taxonomy" id="717944"/>
    <lineage>
        <taxon>Eukaryota</taxon>
        <taxon>Fungi</taxon>
        <taxon>Dikarya</taxon>
        <taxon>Basidiomycota</taxon>
        <taxon>Agaricomycotina</taxon>
        <taxon>Agaricomycetes</taxon>
        <taxon>Polyporales</taxon>
        <taxon>Polyporaceae</taxon>
        <taxon>Trametes</taxon>
    </lineage>
</organism>
<keyword evidence="2" id="KW-1185">Reference proteome</keyword>
<dbReference type="Proteomes" id="UP000054317">
    <property type="component" value="Unassembled WGS sequence"/>
</dbReference>
<dbReference type="AlphaFoldDB" id="R7S7S0"/>
<sequence>MTIYSPTVSRADFAEDCVNLAAFTLILFEHLTTLDLAVATRACFLLSETIVFAVTYMKTWYTAVGSAFGGTRRQQLPFTTLLCREGSAYFATMVFLNATGMVGSFAASYGAASCLSSLLNAILVTMVSRFYFHLDDLSTGEEATPIPTKQSENLVFVHTFPTTASDEPPTPPPKDKKWLLANDVLHIRPTIVAAVAVYEQ</sequence>
<protein>
    <submittedName>
        <fullName evidence="1">Uncharacterized protein</fullName>
    </submittedName>
</protein>
<evidence type="ECO:0000313" key="1">
    <source>
        <dbReference type="EMBL" id="EIW51687.1"/>
    </source>
</evidence>
<evidence type="ECO:0000313" key="2">
    <source>
        <dbReference type="Proteomes" id="UP000054317"/>
    </source>
</evidence>
<accession>R7S7S0</accession>